<evidence type="ECO:0000256" key="1">
    <source>
        <dbReference type="ARBA" id="ARBA00022801"/>
    </source>
</evidence>
<dbReference type="Gene3D" id="3.40.50.1820">
    <property type="entry name" value="alpha/beta hydrolase"/>
    <property type="match status" value="1"/>
</dbReference>
<dbReference type="GO" id="GO:0016787">
    <property type="term" value="F:hydrolase activity"/>
    <property type="evidence" value="ECO:0007669"/>
    <property type="project" value="UniProtKB-KW"/>
</dbReference>
<protein>
    <recommendedName>
        <fullName evidence="5">AB hydrolase-1 domain-containing protein</fullName>
    </recommendedName>
</protein>
<dbReference type="EMBL" id="PQXN01000478">
    <property type="protein sequence ID" value="TGO44660.1"/>
    <property type="molecule type" value="Genomic_DNA"/>
</dbReference>
<dbReference type="OrthoDB" id="408373at2759"/>
<organism evidence="3 4">
    <name type="scientific">Botryotinia convoluta</name>
    <dbReference type="NCBI Taxonomy" id="54673"/>
    <lineage>
        <taxon>Eukaryota</taxon>
        <taxon>Fungi</taxon>
        <taxon>Dikarya</taxon>
        <taxon>Ascomycota</taxon>
        <taxon>Pezizomycotina</taxon>
        <taxon>Leotiomycetes</taxon>
        <taxon>Helotiales</taxon>
        <taxon>Sclerotiniaceae</taxon>
        <taxon>Botryotinia</taxon>
    </lineage>
</organism>
<comment type="similarity">
    <text evidence="2">Belongs to the AB hydrolase superfamily. Epoxide hydrolase family.</text>
</comment>
<proteinExistence type="inferred from homology"/>
<dbReference type="PRINTS" id="PR00412">
    <property type="entry name" value="EPOXHYDRLASE"/>
</dbReference>
<keyword evidence="4" id="KW-1185">Reference proteome</keyword>
<dbReference type="AlphaFoldDB" id="A0A4Z1HD98"/>
<keyword evidence="1" id="KW-0378">Hydrolase</keyword>
<dbReference type="Proteomes" id="UP000297527">
    <property type="component" value="Unassembled WGS sequence"/>
</dbReference>
<reference evidence="3 4" key="1">
    <citation type="submission" date="2017-12" db="EMBL/GenBank/DDBJ databases">
        <title>Comparative genomics of Botrytis spp.</title>
        <authorList>
            <person name="Valero-Jimenez C.A."/>
            <person name="Tapia P."/>
            <person name="Veloso J."/>
            <person name="Silva-Moreno E."/>
            <person name="Staats M."/>
            <person name="Valdes J.H."/>
            <person name="Van Kan J.A.L."/>
        </authorList>
    </citation>
    <scope>NUCLEOTIDE SEQUENCE [LARGE SCALE GENOMIC DNA]</scope>
    <source>
        <strain evidence="3 4">MUCL11595</strain>
    </source>
</reference>
<comment type="caution">
    <text evidence="3">The sequence shown here is derived from an EMBL/GenBank/DDBJ whole genome shotgun (WGS) entry which is preliminary data.</text>
</comment>
<accession>A0A4Z1HD98</accession>
<evidence type="ECO:0000256" key="2">
    <source>
        <dbReference type="ARBA" id="ARBA00038334"/>
    </source>
</evidence>
<dbReference type="InterPro" id="IPR029058">
    <property type="entry name" value="AB_hydrolase_fold"/>
</dbReference>
<evidence type="ECO:0000313" key="3">
    <source>
        <dbReference type="EMBL" id="TGO44660.1"/>
    </source>
</evidence>
<sequence length="145" mass="16640">MPLHSSMRDVIQTHMQPITSTSLSQMNTWLPDSDLAVYASEYARTGFLGMLNWYRVVTSPYYTKELELFAGRTLDVPMLFVSGEKDWGMYQESGVLEQMGERCTRFKGTKVVPGAGHWVMQEKPEEVVEIVERFLGEVKREGMSY</sequence>
<evidence type="ECO:0008006" key="5">
    <source>
        <dbReference type="Google" id="ProtNLM"/>
    </source>
</evidence>
<name>A0A4Z1HD98_9HELO</name>
<dbReference type="InterPro" id="IPR000639">
    <property type="entry name" value="Epox_hydrolase-like"/>
</dbReference>
<dbReference type="SUPFAM" id="SSF53474">
    <property type="entry name" value="alpha/beta-Hydrolases"/>
    <property type="match status" value="1"/>
</dbReference>
<gene>
    <name evidence="3" type="ORF">BCON_0480g00030</name>
</gene>
<evidence type="ECO:0000313" key="4">
    <source>
        <dbReference type="Proteomes" id="UP000297527"/>
    </source>
</evidence>
<dbReference type="PANTHER" id="PTHR43329">
    <property type="entry name" value="EPOXIDE HYDROLASE"/>
    <property type="match status" value="1"/>
</dbReference>